<sequence>MESAELVAKVKSWEQEVAKRSKNQENNFDFEALVMDSSCRSVLACRFLVPQNPPSDFLPSTYTAGKVEEVKLRLARYVSLIPFFSDSIAFHGLTDVWCSSEQFLKMLCGDNEEHAILLANYFLFLEARLTEATQEVEGEMEGSENEAIPNVLLCVGKAVPDGKSACAQRIRYFTKY</sequence>
<organism evidence="4">
    <name type="scientific">Schistocephalus solidus</name>
    <name type="common">Tapeworm</name>
    <dbReference type="NCBI Taxonomy" id="70667"/>
    <lineage>
        <taxon>Eukaryota</taxon>
        <taxon>Metazoa</taxon>
        <taxon>Spiralia</taxon>
        <taxon>Lophotrochozoa</taxon>
        <taxon>Platyhelminthes</taxon>
        <taxon>Cestoda</taxon>
        <taxon>Eucestoda</taxon>
        <taxon>Diphyllobothriidea</taxon>
        <taxon>Diphyllobothriidae</taxon>
        <taxon>Schistocephalus</taxon>
    </lineage>
</organism>
<dbReference type="OrthoDB" id="2162143at2759"/>
<keyword evidence="3" id="KW-1185">Reference proteome</keyword>
<dbReference type="EMBL" id="UYSU01047466">
    <property type="protein sequence ID" value="VDM05816.1"/>
    <property type="molecule type" value="Genomic_DNA"/>
</dbReference>
<dbReference type="AlphaFoldDB" id="A0A183TSI2"/>
<evidence type="ECO:0000313" key="2">
    <source>
        <dbReference type="EMBL" id="VDM05816.1"/>
    </source>
</evidence>
<dbReference type="PANTHER" id="PTHR20837:SF0">
    <property type="entry name" value="COILED-COIL AND C2 DOMAIN-CONTAINING PROTEIN 2A"/>
    <property type="match status" value="1"/>
</dbReference>
<dbReference type="GO" id="GO:1905515">
    <property type="term" value="P:non-motile cilium assembly"/>
    <property type="evidence" value="ECO:0007669"/>
    <property type="project" value="TreeGrafter"/>
</dbReference>
<protein>
    <submittedName>
        <fullName evidence="4">Ferritin</fullName>
    </submittedName>
</protein>
<evidence type="ECO:0000313" key="4">
    <source>
        <dbReference type="WBParaSite" id="SSLN_0002015901-mRNA-1"/>
    </source>
</evidence>
<dbReference type="GO" id="GO:1904491">
    <property type="term" value="P:protein localization to ciliary transition zone"/>
    <property type="evidence" value="ECO:0007669"/>
    <property type="project" value="TreeGrafter"/>
</dbReference>
<dbReference type="GO" id="GO:0035869">
    <property type="term" value="C:ciliary transition zone"/>
    <property type="evidence" value="ECO:0007669"/>
    <property type="project" value="TreeGrafter"/>
</dbReference>
<name>A0A183TSI2_SCHSO</name>
<accession>A0A183TSI2</accession>
<reference evidence="2 3" key="2">
    <citation type="submission" date="2018-11" db="EMBL/GenBank/DDBJ databases">
        <authorList>
            <consortium name="Pathogen Informatics"/>
        </authorList>
    </citation>
    <scope>NUCLEOTIDE SEQUENCE [LARGE SCALE GENOMIC DNA]</scope>
    <source>
        <strain evidence="2 3">NST_G2</strain>
    </source>
</reference>
<dbReference type="Proteomes" id="UP000275846">
    <property type="component" value="Unassembled WGS sequence"/>
</dbReference>
<dbReference type="InterPro" id="IPR052434">
    <property type="entry name" value="Tectonic-like_complex_comp"/>
</dbReference>
<dbReference type="PANTHER" id="PTHR20837">
    <property type="entry name" value="CENTROSOMAL PROTEIN-RELATED"/>
    <property type="match status" value="1"/>
</dbReference>
<evidence type="ECO:0000259" key="1">
    <source>
        <dbReference type="Pfam" id="PF24656"/>
    </source>
</evidence>
<proteinExistence type="predicted"/>
<dbReference type="InterPro" id="IPR056290">
    <property type="entry name" value="CEPT76/DRC7_peptidase-like_dom"/>
</dbReference>
<reference evidence="4" key="1">
    <citation type="submission" date="2016-06" db="UniProtKB">
        <authorList>
            <consortium name="WormBaseParasite"/>
        </authorList>
    </citation>
    <scope>IDENTIFICATION</scope>
</reference>
<gene>
    <name evidence="2" type="ORF">SSLN_LOCUS19430</name>
</gene>
<dbReference type="WBParaSite" id="SSLN_0002015901-mRNA-1">
    <property type="protein sequence ID" value="SSLN_0002015901-mRNA-1"/>
    <property type="gene ID" value="SSLN_0002015901"/>
</dbReference>
<dbReference type="STRING" id="70667.A0A183TSI2"/>
<evidence type="ECO:0000313" key="3">
    <source>
        <dbReference type="Proteomes" id="UP000275846"/>
    </source>
</evidence>
<dbReference type="Pfam" id="PF24656">
    <property type="entry name" value="CEPT76_peptidase"/>
    <property type="match status" value="1"/>
</dbReference>
<feature type="domain" description="CEP76/DRC7 peptidase-like" evidence="1">
    <location>
        <begin position="95"/>
        <end position="126"/>
    </location>
</feature>